<name>A0A102LA83_9BURK</name>
<dbReference type="RefSeq" id="WP_059634093.1">
    <property type="nucleotide sequence ID" value="NZ_LOTK01000044.1"/>
</dbReference>
<dbReference type="Pfam" id="PF16655">
    <property type="entry name" value="PhoD_N"/>
    <property type="match status" value="1"/>
</dbReference>
<reference evidence="3 4" key="1">
    <citation type="submission" date="2015-11" db="EMBL/GenBank/DDBJ databases">
        <title>Expanding the genomic diversity of Burkholderia species for the development of highly accurate diagnostics.</title>
        <authorList>
            <person name="Sahl J."/>
            <person name="Keim P."/>
            <person name="Wagner D."/>
        </authorList>
    </citation>
    <scope>NUCLEOTIDE SEQUENCE [LARGE SCALE GENOMIC DNA]</scope>
    <source>
        <strain evidence="3 4">RF32-BP4</strain>
    </source>
</reference>
<evidence type="ECO:0000259" key="2">
    <source>
        <dbReference type="Pfam" id="PF16655"/>
    </source>
</evidence>
<comment type="caution">
    <text evidence="3">The sequence shown here is derived from an EMBL/GenBank/DDBJ whole genome shotgun (WGS) entry which is preliminary data.</text>
</comment>
<proteinExistence type="predicted"/>
<feature type="domain" description="PhoD-like phosphatase metallophosphatase" evidence="1">
    <location>
        <begin position="155"/>
        <end position="562"/>
    </location>
</feature>
<dbReference type="InterPro" id="IPR052900">
    <property type="entry name" value="Phospholipid_Metab_Enz"/>
</dbReference>
<evidence type="ECO:0000313" key="4">
    <source>
        <dbReference type="Proteomes" id="UP000065521"/>
    </source>
</evidence>
<dbReference type="PANTHER" id="PTHR43606">
    <property type="entry name" value="PHOSPHATASE, PUTATIVE (AFU_ORTHOLOGUE AFUA_6G08710)-RELATED"/>
    <property type="match status" value="1"/>
</dbReference>
<accession>A0A102LA83</accession>
<organism evidence="3 4">
    <name type="scientific">Burkholderia ubonensis</name>
    <dbReference type="NCBI Taxonomy" id="101571"/>
    <lineage>
        <taxon>Bacteria</taxon>
        <taxon>Pseudomonadati</taxon>
        <taxon>Pseudomonadota</taxon>
        <taxon>Betaproteobacteria</taxon>
        <taxon>Burkholderiales</taxon>
        <taxon>Burkholderiaceae</taxon>
        <taxon>Burkholderia</taxon>
        <taxon>Burkholderia cepacia complex</taxon>
    </lineage>
</organism>
<evidence type="ECO:0000313" key="3">
    <source>
        <dbReference type="EMBL" id="KUZ89831.1"/>
    </source>
</evidence>
<dbReference type="Proteomes" id="UP000065521">
    <property type="component" value="Unassembled WGS sequence"/>
</dbReference>
<dbReference type="InterPro" id="IPR032093">
    <property type="entry name" value="PhoD_N"/>
</dbReference>
<sequence length="608" mass="68293">MDRRHFLESSVFFTVAAAVGVLDAPRAAPSAGAERKGRYQFPQGVASGDPRDRSIVFWTRCVSLPRDAPRRRTKGVARAIPLRLEVSTQPDFSVLVARVLLRALAAYDFTVRAKVTALSPKTTYHYRFVAGDDMSVTGVARTAPDANEANDRIRFAWLTCQDWSVNHWQAMSLLAAESDLDFVVHVGDYIYETVEAAKPGAVEAAHPPLRLPGGKLLADGRVYADTLDDYRTLYRTYRTDPRLQTLHQRLPMIAIWDDHEFSDDCWQDHQVYTNEERQETQRRRSASRAWAEYMPVDWSDVRFEPDNPSYTNIRIYREFRFGMLMHLVMTDERLYRDDHVVSEAAIARARGHDPVHGDDAAGSRYFVKQDVLQRFEARDTAELGRAPSMLGPVQTQWWKAAMKGSPATWKVWGNEVMLNRLWAVMPGAPKDAAARLVIDCDSWDGYPAHKHELLSYLKEQGIHNVVAISGDLHAFQCGVVRDDPDPATGTPVIVDFVCAGISSTSFYSYIKAAWRGTPFALLAATPAKLDAFLMANNPDLHHADHDAQGYASATVTPERFSVVFNKVRPLNPDGTAPADALLDRIRLTVPRDSVEVRVEHVQGLLTYP</sequence>
<dbReference type="SUPFAM" id="SSF56300">
    <property type="entry name" value="Metallo-dependent phosphatases"/>
    <property type="match status" value="1"/>
</dbReference>
<dbReference type="PANTHER" id="PTHR43606:SF2">
    <property type="entry name" value="ALKALINE PHOSPHATASE FAMILY PROTEIN (AFU_ORTHOLOGUE AFUA_5G03860)"/>
    <property type="match status" value="1"/>
</dbReference>
<gene>
    <name evidence="3" type="ORF">WI38_16980</name>
</gene>
<dbReference type="Pfam" id="PF09423">
    <property type="entry name" value="PhoD"/>
    <property type="match status" value="1"/>
</dbReference>
<dbReference type="AlphaFoldDB" id="A0A102LA83"/>
<dbReference type="InterPro" id="IPR029052">
    <property type="entry name" value="Metallo-depent_PP-like"/>
</dbReference>
<protein>
    <submittedName>
        <fullName evidence="3">Alkaline phosphatase</fullName>
    </submittedName>
</protein>
<evidence type="ECO:0000259" key="1">
    <source>
        <dbReference type="Pfam" id="PF09423"/>
    </source>
</evidence>
<dbReference type="CDD" id="cd07389">
    <property type="entry name" value="MPP_PhoD"/>
    <property type="match status" value="1"/>
</dbReference>
<dbReference type="InterPro" id="IPR038607">
    <property type="entry name" value="PhoD-like_sf"/>
</dbReference>
<dbReference type="InterPro" id="IPR018946">
    <property type="entry name" value="PhoD-like_MPP"/>
</dbReference>
<feature type="domain" description="Phospholipase D N-terminal" evidence="2">
    <location>
        <begin position="43"/>
        <end position="142"/>
    </location>
</feature>
<dbReference type="Gene3D" id="3.60.21.70">
    <property type="entry name" value="PhoD-like phosphatase"/>
    <property type="match status" value="1"/>
</dbReference>
<dbReference type="Gene3D" id="2.60.40.380">
    <property type="entry name" value="Purple acid phosphatase-like, N-terminal"/>
    <property type="match status" value="1"/>
</dbReference>
<dbReference type="EMBL" id="LOTN01000034">
    <property type="protein sequence ID" value="KUZ89831.1"/>
    <property type="molecule type" value="Genomic_DNA"/>
</dbReference>